<comment type="caution">
    <text evidence="1">The sequence shown here is derived from an EMBL/GenBank/DDBJ whole genome shotgun (WGS) entry which is preliminary data.</text>
</comment>
<reference evidence="1" key="1">
    <citation type="submission" date="2022-06" db="EMBL/GenBank/DDBJ databases">
        <title>Genome public.</title>
        <authorList>
            <person name="Sun Q."/>
        </authorList>
    </citation>
    <scope>NUCLEOTIDE SEQUENCE</scope>
    <source>
        <strain evidence="1">CWNU-1</strain>
    </source>
</reference>
<gene>
    <name evidence="1" type="ORF">NBG84_36235</name>
</gene>
<name>A0ABT0UYL1_9ACTN</name>
<organism evidence="1 2">
    <name type="scientific">Streptomyces albipurpureus</name>
    <dbReference type="NCBI Taxonomy" id="2897419"/>
    <lineage>
        <taxon>Bacteria</taxon>
        <taxon>Bacillati</taxon>
        <taxon>Actinomycetota</taxon>
        <taxon>Actinomycetes</taxon>
        <taxon>Kitasatosporales</taxon>
        <taxon>Streptomycetaceae</taxon>
        <taxon>Streptomyces</taxon>
    </lineage>
</organism>
<protein>
    <recommendedName>
        <fullName evidence="3">RHS repeat protein</fullName>
    </recommendedName>
</protein>
<dbReference type="Gene3D" id="2.180.10.10">
    <property type="entry name" value="RHS repeat-associated core"/>
    <property type="match status" value="1"/>
</dbReference>
<keyword evidence="2" id="KW-1185">Reference proteome</keyword>
<evidence type="ECO:0000313" key="2">
    <source>
        <dbReference type="Proteomes" id="UP001431429"/>
    </source>
</evidence>
<dbReference type="Proteomes" id="UP001431429">
    <property type="component" value="Unassembled WGS sequence"/>
</dbReference>
<proteinExistence type="predicted"/>
<evidence type="ECO:0000313" key="1">
    <source>
        <dbReference type="EMBL" id="MCM2393658.1"/>
    </source>
</evidence>
<accession>A0ABT0UYL1</accession>
<dbReference type="RefSeq" id="WP_250923955.1">
    <property type="nucleotide sequence ID" value="NZ_JAMQAW010000083.1"/>
</dbReference>
<evidence type="ECO:0008006" key="3">
    <source>
        <dbReference type="Google" id="ProtNLM"/>
    </source>
</evidence>
<sequence length="137" mass="14484">MRGLQTGLTGSLADVTLPAAETGVVSGKDNRITTVNGRSFTYDAEGRLKSDGRRTYEWNARNERAGLTKVGGPAGTFTYDPLGTRTGTTLGGTTRKFLTDGSNPLVEQSGTGGTAATVVMSGLDEFLTRTEKDLPHR</sequence>
<dbReference type="EMBL" id="JAMQAW010000083">
    <property type="protein sequence ID" value="MCM2393658.1"/>
    <property type="molecule type" value="Genomic_DNA"/>
</dbReference>